<dbReference type="Gene3D" id="3.60.15.10">
    <property type="entry name" value="Ribonuclease Z/Hydroxyacylglutathione hydrolase-like"/>
    <property type="match status" value="1"/>
</dbReference>
<sequence>MKIITLLENSTISKNYKCKHGLSLYIETIRHKILFDTGPNHYFVDNAKKLGVNLEEVDIAIISHGHYDHGGGLEDFLKINDKAKIYIGREAFDNHITKLFGFIKYNIGLKRELSNNERLVEIDGMLKINDELILFNDIIENSLLSLANKKLYKKDGSGNIVSDDFKHEINLLIKENDSYNLLCGCAHRGITNIINRAKELTNTNIKTVIGGFHLMGMKKKSLETEDFLEMLAKTLNANGTKEYYTCHCTGKDAYHYFKQNMSNVNELKTGMTINI</sequence>
<accession>A0A1G9GT79</accession>
<dbReference type="InterPro" id="IPR052926">
    <property type="entry name" value="Metallo-beta-lactamase_dom"/>
</dbReference>
<dbReference type="InterPro" id="IPR041712">
    <property type="entry name" value="DHPS-like_MBL-fold"/>
</dbReference>
<dbReference type="PANTHER" id="PTHR13754">
    <property type="entry name" value="METALLO-BETA-LACTAMASE SUPERFAMILY PROTEIN"/>
    <property type="match status" value="1"/>
</dbReference>
<dbReference type="STRING" id="393762.SAMN05660472_02478"/>
<protein>
    <submittedName>
        <fullName evidence="2">7,8-dihydropterin-6-yl-methyl-4-(Beta-D-ribofuranosyl)aminobenzene 5'-phosphate synthase</fullName>
    </submittedName>
</protein>
<dbReference type="OrthoDB" id="9803916at2"/>
<name>A0A1G9GT79_9FIRM</name>
<dbReference type="InterPro" id="IPR001279">
    <property type="entry name" value="Metallo-B-lactamas"/>
</dbReference>
<dbReference type="Pfam" id="PF00753">
    <property type="entry name" value="Lactamase_B"/>
    <property type="match status" value="1"/>
</dbReference>
<gene>
    <name evidence="2" type="ORF">SAMN05660472_02478</name>
</gene>
<dbReference type="GO" id="GO:0016740">
    <property type="term" value="F:transferase activity"/>
    <property type="evidence" value="ECO:0007669"/>
    <property type="project" value="TreeGrafter"/>
</dbReference>
<feature type="domain" description="Metallo-beta-lactamase" evidence="1">
    <location>
        <begin position="22"/>
        <end position="91"/>
    </location>
</feature>
<evidence type="ECO:0000313" key="3">
    <source>
        <dbReference type="Proteomes" id="UP000198718"/>
    </source>
</evidence>
<evidence type="ECO:0000313" key="2">
    <source>
        <dbReference type="EMBL" id="SDL03812.1"/>
    </source>
</evidence>
<dbReference type="CDD" id="cd07713">
    <property type="entry name" value="DHPS-like_MBL-fold"/>
    <property type="match status" value="1"/>
</dbReference>
<evidence type="ECO:0000259" key="1">
    <source>
        <dbReference type="Pfam" id="PF00753"/>
    </source>
</evidence>
<dbReference type="AlphaFoldDB" id="A0A1G9GT79"/>
<dbReference type="PANTHER" id="PTHR13754:SF13">
    <property type="entry name" value="METALLO-BETA-LACTAMASE SUPERFAMILY PROTEIN (AFU_ORTHOLOGUE AFUA_3G07630)"/>
    <property type="match status" value="1"/>
</dbReference>
<keyword evidence="3" id="KW-1185">Reference proteome</keyword>
<dbReference type="InterPro" id="IPR036866">
    <property type="entry name" value="RibonucZ/Hydroxyglut_hydro"/>
</dbReference>
<dbReference type="Proteomes" id="UP000198718">
    <property type="component" value="Unassembled WGS sequence"/>
</dbReference>
<proteinExistence type="predicted"/>
<dbReference type="EMBL" id="FNFP01000007">
    <property type="protein sequence ID" value="SDL03812.1"/>
    <property type="molecule type" value="Genomic_DNA"/>
</dbReference>
<reference evidence="2 3" key="1">
    <citation type="submission" date="2016-10" db="EMBL/GenBank/DDBJ databases">
        <authorList>
            <person name="de Groot N.N."/>
        </authorList>
    </citation>
    <scope>NUCLEOTIDE SEQUENCE [LARGE SCALE GENOMIC DNA]</scope>
    <source>
        <strain evidence="2 3">DSM 18346</strain>
    </source>
</reference>
<dbReference type="SUPFAM" id="SSF56281">
    <property type="entry name" value="Metallo-hydrolase/oxidoreductase"/>
    <property type="match status" value="1"/>
</dbReference>
<organism evidence="2 3">
    <name type="scientific">Natronincola ferrireducens</name>
    <dbReference type="NCBI Taxonomy" id="393762"/>
    <lineage>
        <taxon>Bacteria</taxon>
        <taxon>Bacillati</taxon>
        <taxon>Bacillota</taxon>
        <taxon>Clostridia</taxon>
        <taxon>Peptostreptococcales</taxon>
        <taxon>Natronincolaceae</taxon>
        <taxon>Natronincola</taxon>
    </lineage>
</organism>
<dbReference type="RefSeq" id="WP_090554011.1">
    <property type="nucleotide sequence ID" value="NZ_FNFP01000007.1"/>
</dbReference>